<feature type="transmembrane region" description="Helical" evidence="1">
    <location>
        <begin position="9"/>
        <end position="29"/>
    </location>
</feature>
<reference evidence="2 3" key="1">
    <citation type="submission" date="2017-05" db="EMBL/GenBank/DDBJ databases">
        <title>PacBio assembly of a Plasmodium knowlesi genome sequence with Hi-C correction and manual annotation of the SICAvar gene family.</title>
        <authorList>
            <person name="Lapp S.A."/>
            <person name="Geraldo J.A."/>
            <person name="Chien J.-T."/>
            <person name="Ay F."/>
            <person name="Pakala S.B."/>
            <person name="Batugedara G."/>
            <person name="Humphrey J.C."/>
            <person name="Debarry J.D."/>
            <person name="Le Roch K.G."/>
            <person name="Galinski M.R."/>
            <person name="Kissinger J.C."/>
        </authorList>
    </citation>
    <scope>NUCLEOTIDE SEQUENCE [LARGE SCALE GENOMIC DNA]</scope>
    <source>
        <strain evidence="3">Malayan Strain Pk1 (A+)</strain>
    </source>
</reference>
<sequence>MVYPKDRRLLVYPLLIVYFILLWTVPLSLNGERQVGTWTRTYPSGCARSLSESSISTDHGLIEQKKDTKCNQDTSRSCHNNMKETGHSHTGVHGGGCRSDESLASGCDAGRNKKAHVHQTCESYTYETCDGYPYHTYGGYPHPTYGGYPHPPYGGYPHPPYGGYPNPPYGGYPNPTIGTYPHPTYGGYPHPTYAAGARQYYGTMYPNMRTHIVGGYRSVLPFT</sequence>
<dbReference type="AlphaFoldDB" id="A0A1Y3DJG5"/>
<gene>
    <name evidence="2" type="ORF">PKNOH_S130166400</name>
</gene>
<evidence type="ECO:0000256" key="1">
    <source>
        <dbReference type="SAM" id="Phobius"/>
    </source>
</evidence>
<proteinExistence type="predicted"/>
<keyword evidence="1" id="KW-0812">Transmembrane</keyword>
<dbReference type="Proteomes" id="UP000195012">
    <property type="component" value="Unassembled WGS sequence"/>
</dbReference>
<dbReference type="VEuPathDB" id="PlasmoDB:PKNOH_S130166400"/>
<evidence type="ECO:0000313" key="2">
    <source>
        <dbReference type="EMBL" id="OTN64762.1"/>
    </source>
</evidence>
<evidence type="ECO:0000313" key="3">
    <source>
        <dbReference type="Proteomes" id="UP000195012"/>
    </source>
</evidence>
<protein>
    <submittedName>
        <fullName evidence="2">Uncharacterized protein</fullName>
    </submittedName>
</protein>
<name>A0A1Y3DJG5_PLAKN</name>
<comment type="caution">
    <text evidence="2">The sequence shown here is derived from an EMBL/GenBank/DDBJ whole genome shotgun (WGS) entry which is preliminary data.</text>
</comment>
<organism evidence="2 3">
    <name type="scientific">Plasmodium knowlesi</name>
    <dbReference type="NCBI Taxonomy" id="5850"/>
    <lineage>
        <taxon>Eukaryota</taxon>
        <taxon>Sar</taxon>
        <taxon>Alveolata</taxon>
        <taxon>Apicomplexa</taxon>
        <taxon>Aconoidasida</taxon>
        <taxon>Haemosporida</taxon>
        <taxon>Plasmodiidae</taxon>
        <taxon>Plasmodium</taxon>
        <taxon>Plasmodium (Plasmodium)</taxon>
    </lineage>
</organism>
<dbReference type="VEuPathDB" id="PlasmoDB:PKNH_1100300"/>
<dbReference type="VEuPathDB" id="PlasmoDB:PKA1H_110005400"/>
<keyword evidence="1" id="KW-0472">Membrane</keyword>
<dbReference type="EMBL" id="NETL01000027">
    <property type="protein sequence ID" value="OTN64762.1"/>
    <property type="molecule type" value="Genomic_DNA"/>
</dbReference>
<keyword evidence="1" id="KW-1133">Transmembrane helix</keyword>
<accession>A0A1Y3DJG5</accession>